<dbReference type="Gene3D" id="1.20.1280.50">
    <property type="match status" value="1"/>
</dbReference>
<reference evidence="2" key="2">
    <citation type="submission" date="2017-06" db="EMBL/GenBank/DDBJ databases">
        <title>The pomegranate genome and the genomics of punicalagin biosynthesis.</title>
        <authorList>
            <person name="Xu C."/>
        </authorList>
    </citation>
    <scope>NUCLEOTIDE SEQUENCE [LARGE SCALE GENOMIC DNA]</scope>
    <source>
        <tissue evidence="2">Fresh leaf</tissue>
    </source>
</reference>
<reference evidence="3 5" key="3">
    <citation type="submission" date="2017-11" db="EMBL/GenBank/DDBJ databases">
        <title>De-novo sequencing of pomegranate (Punica granatum L.) genome.</title>
        <authorList>
            <person name="Akparov Z."/>
            <person name="Amiraslanov A."/>
            <person name="Hajiyeva S."/>
            <person name="Abbasov M."/>
            <person name="Kaur K."/>
            <person name="Hamwieh A."/>
            <person name="Solovyev V."/>
            <person name="Salamov A."/>
            <person name="Braich B."/>
            <person name="Kosarev P."/>
            <person name="Mahmoud A."/>
            <person name="Hajiyev E."/>
            <person name="Babayeva S."/>
            <person name="Izzatullayeva V."/>
            <person name="Mammadov A."/>
            <person name="Mammadov A."/>
            <person name="Sharifova S."/>
            <person name="Ojaghi J."/>
            <person name="Eynullazada K."/>
            <person name="Bayramov B."/>
            <person name="Abdulazimova A."/>
            <person name="Shahmuradov I."/>
        </authorList>
    </citation>
    <scope>NUCLEOTIDE SEQUENCE [LARGE SCALE GENOMIC DNA]</scope>
    <source>
        <strain evidence="3">AG2017</strain>
        <strain evidence="5">cv. AG2017</strain>
        <tissue evidence="3">Leaf</tissue>
    </source>
</reference>
<dbReference type="Proteomes" id="UP000197138">
    <property type="component" value="Unassembled WGS sequence"/>
</dbReference>
<dbReference type="EMBL" id="PGOL01001148">
    <property type="protein sequence ID" value="PKI60509.1"/>
    <property type="molecule type" value="Genomic_DNA"/>
</dbReference>
<dbReference type="SUPFAM" id="SSF81383">
    <property type="entry name" value="F-box domain"/>
    <property type="match status" value="1"/>
</dbReference>
<proteinExistence type="predicted"/>
<comment type="caution">
    <text evidence="2">The sequence shown here is derived from an EMBL/GenBank/DDBJ whole genome shotgun (WGS) entry which is preliminary data.</text>
</comment>
<reference evidence="4" key="1">
    <citation type="journal article" date="2017" name="Plant J.">
        <title>The pomegranate (Punica granatum L.) genome and the genomics of punicalagin biosynthesis.</title>
        <authorList>
            <person name="Qin G."/>
            <person name="Xu C."/>
            <person name="Ming R."/>
            <person name="Tang H."/>
            <person name="Guyot R."/>
            <person name="Kramer E.M."/>
            <person name="Hu Y."/>
            <person name="Yi X."/>
            <person name="Qi Y."/>
            <person name="Xu X."/>
            <person name="Gao Z."/>
            <person name="Pan H."/>
            <person name="Jian J."/>
            <person name="Tian Y."/>
            <person name="Yue Z."/>
            <person name="Xu Y."/>
        </authorList>
    </citation>
    <scope>NUCLEOTIDE SEQUENCE [LARGE SCALE GENOMIC DNA]</scope>
    <source>
        <strain evidence="4">cv. Dabenzi</strain>
    </source>
</reference>
<organism evidence="2 4">
    <name type="scientific">Punica granatum</name>
    <name type="common">Pomegranate</name>
    <dbReference type="NCBI Taxonomy" id="22663"/>
    <lineage>
        <taxon>Eukaryota</taxon>
        <taxon>Viridiplantae</taxon>
        <taxon>Streptophyta</taxon>
        <taxon>Embryophyta</taxon>
        <taxon>Tracheophyta</taxon>
        <taxon>Spermatophyta</taxon>
        <taxon>Magnoliopsida</taxon>
        <taxon>eudicotyledons</taxon>
        <taxon>Gunneridae</taxon>
        <taxon>Pentapetalae</taxon>
        <taxon>rosids</taxon>
        <taxon>malvids</taxon>
        <taxon>Myrtales</taxon>
        <taxon>Lythraceae</taxon>
        <taxon>Punica</taxon>
    </lineage>
</organism>
<protein>
    <recommendedName>
        <fullName evidence="1">F-box domain-containing protein</fullName>
    </recommendedName>
</protein>
<name>A0A218WSN9_PUNGR</name>
<evidence type="ECO:0000313" key="5">
    <source>
        <dbReference type="Proteomes" id="UP000233551"/>
    </source>
</evidence>
<dbReference type="InterPro" id="IPR001810">
    <property type="entry name" value="F-box_dom"/>
</dbReference>
<accession>A0A218WSN9</accession>
<dbReference type="STRING" id="22663.A0A218WSN9"/>
<dbReference type="Pfam" id="PF00646">
    <property type="entry name" value="F-box"/>
    <property type="match status" value="1"/>
</dbReference>
<dbReference type="AlphaFoldDB" id="A0A218WSN9"/>
<dbReference type="Proteomes" id="UP000233551">
    <property type="component" value="Unassembled WGS sequence"/>
</dbReference>
<dbReference type="InterPro" id="IPR036047">
    <property type="entry name" value="F-box-like_dom_sf"/>
</dbReference>
<evidence type="ECO:0000313" key="3">
    <source>
        <dbReference type="EMBL" id="PKI60509.1"/>
    </source>
</evidence>
<dbReference type="SMART" id="SM00256">
    <property type="entry name" value="FBOX"/>
    <property type="match status" value="1"/>
</dbReference>
<feature type="domain" description="F-box" evidence="1">
    <location>
        <begin position="47"/>
        <end position="92"/>
    </location>
</feature>
<evidence type="ECO:0000313" key="4">
    <source>
        <dbReference type="Proteomes" id="UP000197138"/>
    </source>
</evidence>
<sequence>MDKVEPEIPSPGFMAEPYPTPISVSHGFSEVESDFVTRETRWNDESRHEVDSLPDDLFLECLSWVPPPSLLSVSLVYRRWSRLFESPAFSGLR</sequence>
<dbReference type="EMBL" id="MTKT01003224">
    <property type="protein sequence ID" value="OWM75805.1"/>
    <property type="molecule type" value="Genomic_DNA"/>
</dbReference>
<dbReference type="PROSITE" id="PS50181">
    <property type="entry name" value="FBOX"/>
    <property type="match status" value="1"/>
</dbReference>
<gene>
    <name evidence="2" type="ORF">CDL15_Pgr009449</name>
    <name evidence="3" type="ORF">CRG98_019163</name>
</gene>
<keyword evidence="5" id="KW-1185">Reference proteome</keyword>
<evidence type="ECO:0000313" key="2">
    <source>
        <dbReference type="EMBL" id="OWM75805.1"/>
    </source>
</evidence>
<evidence type="ECO:0000259" key="1">
    <source>
        <dbReference type="PROSITE" id="PS50181"/>
    </source>
</evidence>